<dbReference type="EMBL" id="LAHC01000254">
    <property type="protein sequence ID" value="PHJ79761.1"/>
    <property type="molecule type" value="Genomic_DNA"/>
</dbReference>
<gene>
    <name evidence="1" type="ORF">VF04_38130</name>
</gene>
<evidence type="ECO:0000313" key="2">
    <source>
        <dbReference type="Proteomes" id="UP000222523"/>
    </source>
</evidence>
<keyword evidence="2" id="KW-1185">Reference proteome</keyword>
<reference evidence="1 2" key="1">
    <citation type="submission" date="2015-02" db="EMBL/GenBank/DDBJ databases">
        <title>Nostoc linckia genome annotation.</title>
        <authorList>
            <person name="Zhou Z."/>
        </authorList>
    </citation>
    <scope>NUCLEOTIDE SEQUENCE [LARGE SCALE GENOMIC DNA]</scope>
    <source>
        <strain evidence="2">z7</strain>
    </source>
</reference>
<protein>
    <submittedName>
        <fullName evidence="1">Uncharacterized protein</fullName>
    </submittedName>
</protein>
<dbReference type="Proteomes" id="UP000222523">
    <property type="component" value="Unassembled WGS sequence"/>
</dbReference>
<organism evidence="1 2">
    <name type="scientific">Nostoc linckia z7</name>
    <dbReference type="NCBI Taxonomy" id="1628745"/>
    <lineage>
        <taxon>Bacteria</taxon>
        <taxon>Bacillati</taxon>
        <taxon>Cyanobacteriota</taxon>
        <taxon>Cyanophyceae</taxon>
        <taxon>Nostocales</taxon>
        <taxon>Nostocaceae</taxon>
        <taxon>Nostoc</taxon>
    </lineage>
</organism>
<sequence>MLEQQKPRGNKHIKVCAVELCKNSTFIRSLIRLSGFLQGFSLFTKIQDSYKHVISYHMAKAAKKKEPKKRAEKYEDKVTFEGTFEDMIGISVKDAEKKSDAKKSENKKDS</sequence>
<comment type="caution">
    <text evidence="1">The sequence shown here is derived from an EMBL/GenBank/DDBJ whole genome shotgun (WGS) entry which is preliminary data.</text>
</comment>
<evidence type="ECO:0000313" key="1">
    <source>
        <dbReference type="EMBL" id="PHJ79761.1"/>
    </source>
</evidence>
<name>A0ABX4KBH7_NOSLI</name>
<accession>A0ABX4KBH7</accession>
<proteinExistence type="predicted"/>